<dbReference type="Proteomes" id="UP000001593">
    <property type="component" value="Unassembled WGS sequence"/>
</dbReference>
<keyword evidence="3" id="KW-1185">Reference proteome</keyword>
<feature type="domain" description="Reverse transcriptase" evidence="1">
    <location>
        <begin position="1"/>
        <end position="71"/>
    </location>
</feature>
<dbReference type="EMBL" id="DS470819">
    <property type="protein sequence ID" value="EDO29207.1"/>
    <property type="molecule type" value="Genomic_DNA"/>
</dbReference>
<gene>
    <name evidence="2" type="ORF">NEMVEDRAFT_v1g8151</name>
</gene>
<accession>A7T4A6</accession>
<dbReference type="AlphaFoldDB" id="A7T4A6"/>
<evidence type="ECO:0000259" key="1">
    <source>
        <dbReference type="PROSITE" id="PS50878"/>
    </source>
</evidence>
<feature type="non-terminal residue" evidence="2">
    <location>
        <position position="71"/>
    </location>
</feature>
<dbReference type="OMA" id="INDLPHC"/>
<evidence type="ECO:0000313" key="2">
    <source>
        <dbReference type="EMBL" id="EDO29207.1"/>
    </source>
</evidence>
<reference evidence="2 3" key="1">
    <citation type="journal article" date="2007" name="Science">
        <title>Sea anemone genome reveals ancestral eumetazoan gene repertoire and genomic organization.</title>
        <authorList>
            <person name="Putnam N.H."/>
            <person name="Srivastava M."/>
            <person name="Hellsten U."/>
            <person name="Dirks B."/>
            <person name="Chapman J."/>
            <person name="Salamov A."/>
            <person name="Terry A."/>
            <person name="Shapiro H."/>
            <person name="Lindquist E."/>
            <person name="Kapitonov V.V."/>
            <person name="Jurka J."/>
            <person name="Genikhovich G."/>
            <person name="Grigoriev I.V."/>
            <person name="Lucas S.M."/>
            <person name="Steele R.E."/>
            <person name="Finnerty J.R."/>
            <person name="Technau U."/>
            <person name="Martindale M.Q."/>
            <person name="Rokhsar D.S."/>
        </authorList>
    </citation>
    <scope>NUCLEOTIDE SEQUENCE [LARGE SCALE GENOMIC DNA]</scope>
    <source>
        <strain evidence="3">CH2 X CH6</strain>
    </source>
</reference>
<feature type="non-terminal residue" evidence="2">
    <location>
        <position position="1"/>
    </location>
</feature>
<protein>
    <recommendedName>
        <fullName evidence="1">Reverse transcriptase domain-containing protein</fullName>
    </recommendedName>
</protein>
<organism evidence="2 3">
    <name type="scientific">Nematostella vectensis</name>
    <name type="common">Starlet sea anemone</name>
    <dbReference type="NCBI Taxonomy" id="45351"/>
    <lineage>
        <taxon>Eukaryota</taxon>
        <taxon>Metazoa</taxon>
        <taxon>Cnidaria</taxon>
        <taxon>Anthozoa</taxon>
        <taxon>Hexacorallia</taxon>
        <taxon>Actiniaria</taxon>
        <taxon>Edwardsiidae</taxon>
        <taxon>Nematostella</taxon>
    </lineage>
</organism>
<sequence>GVPLGSIIGPLLFLVYINDLPHCLHISLTRMYADDTAITYLASNLVELELKINSELSKLHKCLLANKLSLN</sequence>
<name>A7T4A6_NEMVE</name>
<dbReference type="InParanoid" id="A7T4A6"/>
<dbReference type="PhylomeDB" id="A7T4A6"/>
<evidence type="ECO:0000313" key="3">
    <source>
        <dbReference type="Proteomes" id="UP000001593"/>
    </source>
</evidence>
<proteinExistence type="predicted"/>
<dbReference type="STRING" id="45351.A7T4A6"/>
<dbReference type="PROSITE" id="PS50878">
    <property type="entry name" value="RT_POL"/>
    <property type="match status" value="1"/>
</dbReference>
<dbReference type="InterPro" id="IPR000477">
    <property type="entry name" value="RT_dom"/>
</dbReference>
<dbReference type="HOGENOM" id="CLU_195679_0_0_1"/>